<name>A0A0K6IMB1_9GAMM</name>
<gene>
    <name evidence="3" type="ORF">Ga0061065_10729</name>
</gene>
<dbReference type="RefSeq" id="WP_211262057.1">
    <property type="nucleotide sequence ID" value="NZ_CYHG01000007.1"/>
</dbReference>
<feature type="compositionally biased region" description="Acidic residues" evidence="1">
    <location>
        <begin position="190"/>
        <end position="210"/>
    </location>
</feature>
<reference evidence="4" key="1">
    <citation type="submission" date="2015-08" db="EMBL/GenBank/DDBJ databases">
        <authorList>
            <person name="Varghese N."/>
        </authorList>
    </citation>
    <scope>NUCLEOTIDE SEQUENCE [LARGE SCALE GENOMIC DNA]</scope>
    <source>
        <strain evidence="4">JCM 18476</strain>
    </source>
</reference>
<dbReference type="Pfam" id="PF04151">
    <property type="entry name" value="PPC"/>
    <property type="match status" value="1"/>
</dbReference>
<protein>
    <recommendedName>
        <fullName evidence="2">Peptidase C-terminal archaeal/bacterial domain-containing protein</fullName>
    </recommendedName>
</protein>
<organism evidence="3 4">
    <name type="scientific">Marinomonas fungiae</name>
    <dbReference type="NCBI Taxonomy" id="1137284"/>
    <lineage>
        <taxon>Bacteria</taxon>
        <taxon>Pseudomonadati</taxon>
        <taxon>Pseudomonadota</taxon>
        <taxon>Gammaproteobacteria</taxon>
        <taxon>Oceanospirillales</taxon>
        <taxon>Oceanospirillaceae</taxon>
        <taxon>Marinomonas</taxon>
    </lineage>
</organism>
<feature type="non-terminal residue" evidence="3">
    <location>
        <position position="210"/>
    </location>
</feature>
<evidence type="ECO:0000313" key="4">
    <source>
        <dbReference type="Proteomes" id="UP000182769"/>
    </source>
</evidence>
<sequence>MKSDKQFSNQGNSLGQARSASQEQMSTPDFLLNNLSEQGFDADSVAQIMDSLPPGQIVRYFAQNGLDALFPELEETPAEDSYGQDAIALELGSALDATIESGMESDLYSIELEEGVNYSFNVTSDELSSPYLVLRDSDGERISSDFQEGDETSATFSFTAPQSGTFYLDLSDLDDQASGTYNISVAEVEASTEDGSDADAGDDTTTEDGS</sequence>
<feature type="region of interest" description="Disordered" evidence="1">
    <location>
        <begin position="1"/>
        <end position="33"/>
    </location>
</feature>
<dbReference type="Gene3D" id="2.60.120.380">
    <property type="match status" value="1"/>
</dbReference>
<feature type="region of interest" description="Disordered" evidence="1">
    <location>
        <begin position="187"/>
        <end position="210"/>
    </location>
</feature>
<dbReference type="Proteomes" id="UP000182769">
    <property type="component" value="Unassembled WGS sequence"/>
</dbReference>
<proteinExistence type="predicted"/>
<evidence type="ECO:0000259" key="2">
    <source>
        <dbReference type="Pfam" id="PF04151"/>
    </source>
</evidence>
<accession>A0A0K6IMB1</accession>
<evidence type="ECO:0000313" key="3">
    <source>
        <dbReference type="EMBL" id="CUB04457.1"/>
    </source>
</evidence>
<keyword evidence="4" id="KW-1185">Reference proteome</keyword>
<dbReference type="InterPro" id="IPR007280">
    <property type="entry name" value="Peptidase_C_arc/bac"/>
</dbReference>
<dbReference type="AlphaFoldDB" id="A0A0K6IMB1"/>
<evidence type="ECO:0000256" key="1">
    <source>
        <dbReference type="SAM" id="MobiDB-lite"/>
    </source>
</evidence>
<feature type="domain" description="Peptidase C-terminal archaeal/bacterial" evidence="2">
    <location>
        <begin position="105"/>
        <end position="169"/>
    </location>
</feature>
<dbReference type="EMBL" id="CYHG01000007">
    <property type="protein sequence ID" value="CUB04457.1"/>
    <property type="molecule type" value="Genomic_DNA"/>
</dbReference>